<dbReference type="InterPro" id="IPR046616">
    <property type="entry name" value="DUF6729"/>
</dbReference>
<dbReference type="PANTHER" id="PTHR24401:SF29">
    <property type="entry name" value="SI:CH211-243P7.3-RELATED"/>
    <property type="match status" value="1"/>
</dbReference>
<dbReference type="Pfam" id="PF20499">
    <property type="entry name" value="DUF6729"/>
    <property type="match status" value="1"/>
</dbReference>
<keyword evidence="4" id="KW-1185">Reference proteome</keyword>
<organism evidence="3 4">
    <name type="scientific">Mycena metata</name>
    <dbReference type="NCBI Taxonomy" id="1033252"/>
    <lineage>
        <taxon>Eukaryota</taxon>
        <taxon>Fungi</taxon>
        <taxon>Dikarya</taxon>
        <taxon>Basidiomycota</taxon>
        <taxon>Agaricomycotina</taxon>
        <taxon>Agaricomycetes</taxon>
        <taxon>Agaricomycetidae</taxon>
        <taxon>Agaricales</taxon>
        <taxon>Marasmiineae</taxon>
        <taxon>Mycenaceae</taxon>
        <taxon>Mycena</taxon>
    </lineage>
</organism>
<feature type="compositionally biased region" description="Polar residues" evidence="1">
    <location>
        <begin position="116"/>
        <end position="131"/>
    </location>
</feature>
<dbReference type="Gene3D" id="3.30.420.10">
    <property type="entry name" value="Ribonuclease H-like superfamily/Ribonuclease H"/>
    <property type="match status" value="1"/>
</dbReference>
<dbReference type="PANTHER" id="PTHR24401">
    <property type="entry name" value="SI:CH211-243P7.3-RELATED"/>
    <property type="match status" value="1"/>
</dbReference>
<feature type="region of interest" description="Disordered" evidence="1">
    <location>
        <begin position="95"/>
        <end position="131"/>
    </location>
</feature>
<evidence type="ECO:0000313" key="4">
    <source>
        <dbReference type="Proteomes" id="UP001215598"/>
    </source>
</evidence>
<feature type="compositionally biased region" description="Polar residues" evidence="1">
    <location>
        <begin position="48"/>
        <end position="64"/>
    </location>
</feature>
<feature type="compositionally biased region" description="Basic and acidic residues" evidence="1">
    <location>
        <begin position="34"/>
        <end position="47"/>
    </location>
</feature>
<evidence type="ECO:0000259" key="2">
    <source>
        <dbReference type="Pfam" id="PF20499"/>
    </source>
</evidence>
<dbReference type="EMBL" id="JARKIB010000076">
    <property type="protein sequence ID" value="KAJ7747498.1"/>
    <property type="molecule type" value="Genomic_DNA"/>
</dbReference>
<comment type="caution">
    <text evidence="3">The sequence shown here is derived from an EMBL/GenBank/DDBJ whole genome shotgun (WGS) entry which is preliminary data.</text>
</comment>
<sequence>MPGGTSATANPADLDEYDNYFNSDYEMTPAVKQELSRIEREATEHTRQSQASPIPQNVSDVPTSKPTIVLTTDSLKQASQRSNAHTFFSKREVFTYDSESEDEDMESENEADETTSRNATPGGHTSMSADKNNAWFKQPKGMANWLYAFFRDVVQPQLFTKNGRNLARPPIFGSKNSSTSSFWINPPEPIVVLEGYRFHPPTLYQPSVFLWLPHFFVRQLNCPQCRGKLEKNGALTPRRVTDSDRNFYIVTWAYYCRDGCQSYFHGWSQRLLNSLPPYVQLGFPAVLSRKSGLSRNVITMLRVGNQHKMGPTGVRAMLYEMHTLRYNTLLLQYLECAFEQTRGSEMFDSNAIQSTLHAYAPPERIPTFGDFADPNGYAGFVPSHSYLTAMMNKAIERDEPNADQHTSCLDSDHVDIDDSHKIIKHIANEDGVPIFNALWTCMSSRYIRAQVLTITKSQQERIGPLMGIATSVKRYGHRGPVIAYTDDPVKDKNMLYTAFPSLAQNLTPMAAAHGLGSLIIPTALKVVFFVGSSIPGDFTRLKKQFNQLENQRFRVIDLKQFAIQRGAIQKKDSGSLDALAEKVLGAYLCKDSSLRQCEYWETNLTERQDLINYAALDVYASRLIFERISEMAPLKCVRHDTAPGTRIAMLTREGGEIAAYGKISAVQTTTFAGIRVKTSSNSRVLVDIDRVVIPSAAAILHIPPTSSGRTRTKAGALTFGQLKSSTGSPTFSVVAPVSLLQFDEQQSHPSPDVNMDSESQPAGPMLPRATGVEFDIRADDS</sequence>
<dbReference type="InterPro" id="IPR036397">
    <property type="entry name" value="RNaseH_sf"/>
</dbReference>
<dbReference type="InterPro" id="IPR012337">
    <property type="entry name" value="RNaseH-like_sf"/>
</dbReference>
<feature type="region of interest" description="Disordered" evidence="1">
    <location>
        <begin position="32"/>
        <end position="64"/>
    </location>
</feature>
<dbReference type="Proteomes" id="UP001215598">
    <property type="component" value="Unassembled WGS sequence"/>
</dbReference>
<feature type="compositionally biased region" description="Acidic residues" evidence="1">
    <location>
        <begin position="98"/>
        <end position="113"/>
    </location>
</feature>
<proteinExistence type="predicted"/>
<evidence type="ECO:0000313" key="3">
    <source>
        <dbReference type="EMBL" id="KAJ7747498.1"/>
    </source>
</evidence>
<dbReference type="GO" id="GO:0003676">
    <property type="term" value="F:nucleic acid binding"/>
    <property type="evidence" value="ECO:0007669"/>
    <property type="project" value="InterPro"/>
</dbReference>
<evidence type="ECO:0000256" key="1">
    <source>
        <dbReference type="SAM" id="MobiDB-lite"/>
    </source>
</evidence>
<accession>A0AAD7N664</accession>
<feature type="domain" description="DUF6729" evidence="2">
    <location>
        <begin position="181"/>
        <end position="341"/>
    </location>
</feature>
<dbReference type="SUPFAM" id="SSF53098">
    <property type="entry name" value="Ribonuclease H-like"/>
    <property type="match status" value="1"/>
</dbReference>
<dbReference type="AlphaFoldDB" id="A0AAD7N664"/>
<reference evidence="3" key="1">
    <citation type="submission" date="2023-03" db="EMBL/GenBank/DDBJ databases">
        <title>Massive genome expansion in bonnet fungi (Mycena s.s.) driven by repeated elements and novel gene families across ecological guilds.</title>
        <authorList>
            <consortium name="Lawrence Berkeley National Laboratory"/>
            <person name="Harder C.B."/>
            <person name="Miyauchi S."/>
            <person name="Viragh M."/>
            <person name="Kuo A."/>
            <person name="Thoen E."/>
            <person name="Andreopoulos B."/>
            <person name="Lu D."/>
            <person name="Skrede I."/>
            <person name="Drula E."/>
            <person name="Henrissat B."/>
            <person name="Morin E."/>
            <person name="Kohler A."/>
            <person name="Barry K."/>
            <person name="LaButti K."/>
            <person name="Morin E."/>
            <person name="Salamov A."/>
            <person name="Lipzen A."/>
            <person name="Mereny Z."/>
            <person name="Hegedus B."/>
            <person name="Baldrian P."/>
            <person name="Stursova M."/>
            <person name="Weitz H."/>
            <person name="Taylor A."/>
            <person name="Grigoriev I.V."/>
            <person name="Nagy L.G."/>
            <person name="Martin F."/>
            <person name="Kauserud H."/>
        </authorList>
    </citation>
    <scope>NUCLEOTIDE SEQUENCE</scope>
    <source>
        <strain evidence="3">CBHHK182m</strain>
    </source>
</reference>
<name>A0AAD7N664_9AGAR</name>
<protein>
    <recommendedName>
        <fullName evidence="2">DUF6729 domain-containing protein</fullName>
    </recommendedName>
</protein>
<gene>
    <name evidence="3" type="ORF">B0H16DRAFT_1850684</name>
</gene>
<feature type="region of interest" description="Disordered" evidence="1">
    <location>
        <begin position="744"/>
        <end position="781"/>
    </location>
</feature>